<dbReference type="NCBIfam" id="TIGR04360">
    <property type="entry name" value="other_trbK"/>
    <property type="match status" value="1"/>
</dbReference>
<feature type="chain" id="PRO_5019775764" evidence="1">
    <location>
        <begin position="27"/>
        <end position="90"/>
    </location>
</feature>
<comment type="caution">
    <text evidence="2">The sequence shown here is derived from an EMBL/GenBank/DDBJ whole genome shotgun (WGS) entry which is preliminary data.</text>
</comment>
<name>A0A495CYC7_9PROT</name>
<organism evidence="2 3">
    <name type="scientific">Maricaulis maris</name>
    <dbReference type="NCBI Taxonomy" id="74318"/>
    <lineage>
        <taxon>Bacteria</taxon>
        <taxon>Pseudomonadati</taxon>
        <taxon>Pseudomonadota</taxon>
        <taxon>Alphaproteobacteria</taxon>
        <taxon>Maricaulales</taxon>
        <taxon>Maricaulaceae</taxon>
        <taxon>Maricaulis</taxon>
    </lineage>
</organism>
<keyword evidence="1" id="KW-0732">Signal</keyword>
<dbReference type="AlphaFoldDB" id="A0A495CYC7"/>
<gene>
    <name evidence="2" type="ORF">C7435_3293</name>
</gene>
<accession>A0A495CYC7</accession>
<proteinExistence type="predicted"/>
<dbReference type="EMBL" id="RBIM01000009">
    <property type="protein sequence ID" value="RKQ89590.1"/>
    <property type="molecule type" value="Genomic_DNA"/>
</dbReference>
<reference evidence="2 3" key="1">
    <citation type="submission" date="2018-10" db="EMBL/GenBank/DDBJ databases">
        <title>Genomic Encyclopedia of Type Strains, Phase IV (KMG-IV): sequencing the most valuable type-strain genomes for metagenomic binning, comparative biology and taxonomic classification.</title>
        <authorList>
            <person name="Goeker M."/>
        </authorList>
    </citation>
    <scope>NUCLEOTIDE SEQUENCE [LARGE SCALE GENOMIC DNA]</scope>
    <source>
        <strain evidence="2 3">DSM 4734</strain>
    </source>
</reference>
<evidence type="ECO:0000313" key="2">
    <source>
        <dbReference type="EMBL" id="RKQ89590.1"/>
    </source>
</evidence>
<dbReference type="Pfam" id="PF20084">
    <property type="entry name" value="TrbK"/>
    <property type="match status" value="1"/>
</dbReference>
<dbReference type="RefSeq" id="WP_121212501.1">
    <property type="nucleotide sequence ID" value="NZ_RBIM01000009.1"/>
</dbReference>
<evidence type="ECO:0000313" key="3">
    <source>
        <dbReference type="Proteomes" id="UP000273675"/>
    </source>
</evidence>
<dbReference type="Proteomes" id="UP000273675">
    <property type="component" value="Unassembled WGS sequence"/>
</dbReference>
<protein>
    <submittedName>
        <fullName evidence="2">Conjugative transfer region protein TrbK</fullName>
    </submittedName>
</protein>
<dbReference type="OrthoDB" id="9815800at2"/>
<sequence>MRSSPDQVLRLVAFGLGALAALFAAAELTNAVAPEGRVEPLASDDPLRAELSRCRMVTPEKLDTDTVCRTAWAEQRRRFLGLPSDDPGKE</sequence>
<evidence type="ECO:0000256" key="1">
    <source>
        <dbReference type="SAM" id="SignalP"/>
    </source>
</evidence>
<dbReference type="InterPro" id="IPR027587">
    <property type="entry name" value="TrbK"/>
</dbReference>
<feature type="signal peptide" evidence="1">
    <location>
        <begin position="1"/>
        <end position="26"/>
    </location>
</feature>